<evidence type="ECO:0000256" key="2">
    <source>
        <dbReference type="ARBA" id="ARBA00022448"/>
    </source>
</evidence>
<gene>
    <name evidence="9" type="ORF">GZ22_00755</name>
</gene>
<dbReference type="PANTHER" id="PTHR23517">
    <property type="entry name" value="RESISTANCE PROTEIN MDTM, PUTATIVE-RELATED-RELATED"/>
    <property type="match status" value="1"/>
</dbReference>
<sequence length="424" mass="47272">MFRSLHPNIRIRIYTSFMSRMIGSMIFPFMAVYFVQEMNATIAGVLMMVNVVIQFLASLYGGHLADRIGRKRMMVLGEAAKAAAFIGMVLANTPNFTSASVTFAMLMVISIASGMIMPAQEAMLIDVSTQETRAYMYAINYWANNLAMMIGLTIGGWLFQDYMFQLLLGLVVMSVITMVITIMFIQETFTVRTAVGEKKDLGLKSLFQSYRSVGKDRAFLLFVLSGIAILSLEFQRSNYLTVRMEKDITEMSMSIFGFSLSVDGLRLVSLLTVENTLLIVLFTGLVTKLIKGHNERLVMYTGFVMFGIGFTIMAVSNSPFLLAVSVLILSFGELMYVPTRQSMLADMVDDTKRGTYMAFHGFVFQFGKLIGAGGIIMGESVGKYGMGFSYIVLTLLGILFCEMALRQRYASIERVVSKEKTKLI</sequence>
<feature type="transmembrane region" description="Helical" evidence="7">
    <location>
        <begin position="358"/>
        <end position="378"/>
    </location>
</feature>
<evidence type="ECO:0000313" key="9">
    <source>
        <dbReference type="EMBL" id="AIF65326.1"/>
    </source>
</evidence>
<feature type="transmembrane region" description="Helical" evidence="7">
    <location>
        <begin position="218"/>
        <end position="235"/>
    </location>
</feature>
<keyword evidence="2" id="KW-0813">Transport</keyword>
<dbReference type="PROSITE" id="PS50850">
    <property type="entry name" value="MFS"/>
    <property type="match status" value="1"/>
</dbReference>
<dbReference type="InterPro" id="IPR011701">
    <property type="entry name" value="MFS"/>
</dbReference>
<dbReference type="GO" id="GO:0022857">
    <property type="term" value="F:transmembrane transporter activity"/>
    <property type="evidence" value="ECO:0007669"/>
    <property type="project" value="InterPro"/>
</dbReference>
<feature type="transmembrane region" description="Helical" evidence="7">
    <location>
        <begin position="255"/>
        <end position="285"/>
    </location>
</feature>
<feature type="domain" description="Major facilitator superfamily (MFS) profile" evidence="8">
    <location>
        <begin position="1"/>
        <end position="409"/>
    </location>
</feature>
<feature type="transmembrane region" description="Helical" evidence="7">
    <location>
        <begin position="41"/>
        <end position="61"/>
    </location>
</feature>
<dbReference type="SUPFAM" id="SSF103473">
    <property type="entry name" value="MFS general substrate transporter"/>
    <property type="match status" value="1"/>
</dbReference>
<feature type="transmembrane region" description="Helical" evidence="7">
    <location>
        <begin position="297"/>
        <end position="314"/>
    </location>
</feature>
<evidence type="ECO:0000256" key="3">
    <source>
        <dbReference type="ARBA" id="ARBA00022475"/>
    </source>
</evidence>
<feature type="transmembrane region" description="Helical" evidence="7">
    <location>
        <begin position="97"/>
        <end position="117"/>
    </location>
</feature>
<feature type="transmembrane region" description="Helical" evidence="7">
    <location>
        <begin position="320"/>
        <end position="337"/>
    </location>
</feature>
<evidence type="ECO:0000313" key="10">
    <source>
        <dbReference type="Proteomes" id="UP000027980"/>
    </source>
</evidence>
<protein>
    <submittedName>
        <fullName evidence="9">MFS transporter</fullName>
    </submittedName>
</protein>
<evidence type="ECO:0000259" key="8">
    <source>
        <dbReference type="PROSITE" id="PS50850"/>
    </source>
</evidence>
<feature type="transmembrane region" description="Helical" evidence="7">
    <location>
        <begin position="164"/>
        <end position="185"/>
    </location>
</feature>
<feature type="transmembrane region" description="Helical" evidence="7">
    <location>
        <begin position="138"/>
        <end position="158"/>
    </location>
</feature>
<evidence type="ECO:0000256" key="6">
    <source>
        <dbReference type="ARBA" id="ARBA00023136"/>
    </source>
</evidence>
<dbReference type="GO" id="GO:0005886">
    <property type="term" value="C:plasma membrane"/>
    <property type="evidence" value="ECO:0007669"/>
    <property type="project" value="UniProtKB-SubCell"/>
</dbReference>
<dbReference type="GeneID" id="34222560"/>
<keyword evidence="5 7" id="KW-1133">Transmembrane helix</keyword>
<dbReference type="EMBL" id="CP008876">
    <property type="protein sequence ID" value="AIF65326.1"/>
    <property type="molecule type" value="Genomic_DNA"/>
</dbReference>
<keyword evidence="6 7" id="KW-0472">Membrane</keyword>
<reference evidence="9 10" key="1">
    <citation type="submission" date="2014-07" db="EMBL/GenBank/DDBJ databases">
        <title>Complete genome sequence of a moderately halophilic bacterium Terribacillus aidingensis MP602, isolated from Cryptomeria fortunei in Tianmu mountain in China.</title>
        <authorList>
            <person name="Wang Y."/>
            <person name="Lu P."/>
            <person name="Zhang L."/>
        </authorList>
    </citation>
    <scope>NUCLEOTIDE SEQUENCE [LARGE SCALE GENOMIC DNA]</scope>
    <source>
        <strain evidence="9 10">MP602</strain>
    </source>
</reference>
<evidence type="ECO:0000256" key="1">
    <source>
        <dbReference type="ARBA" id="ARBA00004651"/>
    </source>
</evidence>
<dbReference type="InterPro" id="IPR036259">
    <property type="entry name" value="MFS_trans_sf"/>
</dbReference>
<keyword evidence="4 7" id="KW-0812">Transmembrane</keyword>
<name>A0A075LGD3_9BACI</name>
<dbReference type="KEGG" id="tap:GZ22_00755"/>
<dbReference type="PANTHER" id="PTHR23517:SF3">
    <property type="entry name" value="INTEGRAL MEMBRANE TRANSPORT PROTEIN"/>
    <property type="match status" value="1"/>
</dbReference>
<organism evidence="9 10">
    <name type="scientific">Terribacillus saccharophilus</name>
    <dbReference type="NCBI Taxonomy" id="361277"/>
    <lineage>
        <taxon>Bacteria</taxon>
        <taxon>Bacillati</taxon>
        <taxon>Bacillota</taxon>
        <taxon>Bacilli</taxon>
        <taxon>Bacillales</taxon>
        <taxon>Bacillaceae</taxon>
        <taxon>Terribacillus</taxon>
    </lineage>
</organism>
<dbReference type="Proteomes" id="UP000027980">
    <property type="component" value="Chromosome"/>
</dbReference>
<comment type="subcellular location">
    <subcellularLocation>
        <location evidence="1">Cell membrane</location>
        <topology evidence="1">Multi-pass membrane protein</topology>
    </subcellularLocation>
</comment>
<proteinExistence type="predicted"/>
<dbReference type="Gene3D" id="1.20.1250.20">
    <property type="entry name" value="MFS general substrate transporter like domains"/>
    <property type="match status" value="1"/>
</dbReference>
<dbReference type="HOGENOM" id="CLU_001265_60_3_9"/>
<evidence type="ECO:0000256" key="7">
    <source>
        <dbReference type="SAM" id="Phobius"/>
    </source>
</evidence>
<accession>A0A075LGD3</accession>
<dbReference type="InterPro" id="IPR050171">
    <property type="entry name" value="MFS_Transporters"/>
</dbReference>
<dbReference type="AlphaFoldDB" id="A0A075LGD3"/>
<feature type="transmembrane region" description="Helical" evidence="7">
    <location>
        <begin position="73"/>
        <end position="91"/>
    </location>
</feature>
<dbReference type="OrthoDB" id="9793283at2"/>
<dbReference type="Pfam" id="PF07690">
    <property type="entry name" value="MFS_1"/>
    <property type="match status" value="1"/>
</dbReference>
<dbReference type="CDD" id="cd17329">
    <property type="entry name" value="MFS_MdtH_MDR_like"/>
    <property type="match status" value="1"/>
</dbReference>
<dbReference type="RefSeq" id="WP_038557734.1">
    <property type="nucleotide sequence ID" value="NZ_CP008876.1"/>
</dbReference>
<feature type="transmembrane region" description="Helical" evidence="7">
    <location>
        <begin position="12"/>
        <end position="35"/>
    </location>
</feature>
<evidence type="ECO:0000256" key="5">
    <source>
        <dbReference type="ARBA" id="ARBA00022989"/>
    </source>
</evidence>
<feature type="transmembrane region" description="Helical" evidence="7">
    <location>
        <begin position="384"/>
        <end position="405"/>
    </location>
</feature>
<evidence type="ECO:0000256" key="4">
    <source>
        <dbReference type="ARBA" id="ARBA00022692"/>
    </source>
</evidence>
<dbReference type="InterPro" id="IPR020846">
    <property type="entry name" value="MFS_dom"/>
</dbReference>
<keyword evidence="3" id="KW-1003">Cell membrane</keyword>